<protein>
    <submittedName>
        <fullName evidence="1">Uncharacterized protein</fullName>
    </submittedName>
</protein>
<name>A0ACC6QR47_9ACTN</name>
<evidence type="ECO:0000313" key="1">
    <source>
        <dbReference type="EMBL" id="MEJ8660756.1"/>
    </source>
</evidence>
<proteinExistence type="predicted"/>
<evidence type="ECO:0000313" key="2">
    <source>
        <dbReference type="Proteomes" id="UP001375539"/>
    </source>
</evidence>
<comment type="caution">
    <text evidence="1">The sequence shown here is derived from an EMBL/GenBank/DDBJ whole genome shotgun (WGS) entry which is preliminary data.</text>
</comment>
<dbReference type="EMBL" id="JBBKAI010000002">
    <property type="protein sequence ID" value="MEJ8660756.1"/>
    <property type="molecule type" value="Genomic_DNA"/>
</dbReference>
<dbReference type="Proteomes" id="UP001375539">
    <property type="component" value="Unassembled WGS sequence"/>
</dbReference>
<organism evidence="1 2">
    <name type="scientific">Streptomyces pratisoli</name>
    <dbReference type="NCBI Taxonomy" id="3139917"/>
    <lineage>
        <taxon>Bacteria</taxon>
        <taxon>Bacillati</taxon>
        <taxon>Actinomycetota</taxon>
        <taxon>Actinomycetes</taxon>
        <taxon>Kitasatosporales</taxon>
        <taxon>Streptomycetaceae</taxon>
        <taxon>Streptomyces</taxon>
    </lineage>
</organism>
<gene>
    <name evidence="1" type="ORF">WKI58_30275</name>
</gene>
<keyword evidence="2" id="KW-1185">Reference proteome</keyword>
<reference evidence="1" key="1">
    <citation type="submission" date="2024-03" db="EMBL/GenBank/DDBJ databases">
        <title>Novel Streptomyces species of biotechnological and ecological value are a feature of Machair soil.</title>
        <authorList>
            <person name="Prole J.R."/>
            <person name="Goodfellow M."/>
            <person name="Allenby N."/>
            <person name="Ward A.C."/>
        </authorList>
    </citation>
    <scope>NUCLEOTIDE SEQUENCE</scope>
    <source>
        <strain evidence="1">MS1.AVA.4</strain>
    </source>
</reference>
<sequence>MRKILEFIGAALIIVGVCGVLRELTGGWFALMGFTRWLIEPVGFLDGKELYAHIVLAVLGVAFLTAAGRSGSRQ</sequence>
<accession>A0ACC6QR47</accession>